<dbReference type="GO" id="GO:0003677">
    <property type="term" value="F:DNA binding"/>
    <property type="evidence" value="ECO:0007669"/>
    <property type="project" value="InterPro"/>
</dbReference>
<evidence type="ECO:0000313" key="4">
    <source>
        <dbReference type="Proteomes" id="UP001055114"/>
    </source>
</evidence>
<keyword evidence="1" id="KW-0812">Transmembrane</keyword>
<dbReference type="GO" id="GO:0005524">
    <property type="term" value="F:ATP binding"/>
    <property type="evidence" value="ECO:0007669"/>
    <property type="project" value="InterPro"/>
</dbReference>
<keyword evidence="1" id="KW-0472">Membrane</keyword>
<gene>
    <name evidence="3" type="ORF">CE91St3_13450</name>
</gene>
<dbReference type="AlphaFoldDB" id="A0AA37NCZ8"/>
<name>A0AA37NCZ8_9BACT</name>
<accession>A0AA37NCZ8</accession>
<dbReference type="EMBL" id="BQNZ01000001">
    <property type="protein sequence ID" value="GKH71482.1"/>
    <property type="molecule type" value="Genomic_DNA"/>
</dbReference>
<reference evidence="3" key="1">
    <citation type="submission" date="2022-01" db="EMBL/GenBank/DDBJ databases">
        <title>Novel bile acid biosynthetic pathways are enriched in the microbiome of centenarians.</title>
        <authorList>
            <person name="Sato Y."/>
            <person name="Atarashi K."/>
            <person name="Plichta R.D."/>
            <person name="Arai Y."/>
            <person name="Sasajima S."/>
            <person name="Kearney M.S."/>
            <person name="Suda W."/>
            <person name="Takeshita K."/>
            <person name="Sasaki T."/>
            <person name="Okamoto S."/>
            <person name="Skelly N.A."/>
            <person name="Okamura Y."/>
            <person name="Vlamakis H."/>
            <person name="Li Y."/>
            <person name="Tanoue T."/>
            <person name="Takei H."/>
            <person name="Nittono H."/>
            <person name="Narushima S."/>
            <person name="Irie J."/>
            <person name="Itoh H."/>
            <person name="Moriya K."/>
            <person name="Sugiura Y."/>
            <person name="Suematsu M."/>
            <person name="Moritoki N."/>
            <person name="Shibata S."/>
            <person name="Littman R.D."/>
            <person name="Fischbach A.M."/>
            <person name="Uwamino Y."/>
            <person name="Inoue T."/>
            <person name="Honda A."/>
            <person name="Hattori M."/>
            <person name="Murai T."/>
            <person name="Xavier J.R."/>
            <person name="Hirose N."/>
            <person name="Honda K."/>
        </authorList>
    </citation>
    <scope>NUCLEOTIDE SEQUENCE</scope>
    <source>
        <strain evidence="3">CE91-St3</strain>
    </source>
</reference>
<feature type="domain" description="Helicase/UvrB N-terminal" evidence="2">
    <location>
        <begin position="3"/>
        <end position="56"/>
    </location>
</feature>
<dbReference type="SUPFAM" id="SSF52540">
    <property type="entry name" value="P-loop containing nucleoside triphosphate hydrolases"/>
    <property type="match status" value="1"/>
</dbReference>
<evidence type="ECO:0000259" key="2">
    <source>
        <dbReference type="Pfam" id="PF04851"/>
    </source>
</evidence>
<dbReference type="Gene3D" id="3.40.50.300">
    <property type="entry name" value="P-loop containing nucleotide triphosphate hydrolases"/>
    <property type="match status" value="1"/>
</dbReference>
<protein>
    <recommendedName>
        <fullName evidence="2">Helicase/UvrB N-terminal domain-containing protein</fullName>
    </recommendedName>
</protein>
<sequence length="64" mass="7296">MSYVLRDYQQKASDAAVSFFNNKAKKTNAIMVLPTGSGKLIIFLFVFFIFLKNFSNDFLNIFCG</sequence>
<evidence type="ECO:0000256" key="1">
    <source>
        <dbReference type="SAM" id="Phobius"/>
    </source>
</evidence>
<feature type="transmembrane region" description="Helical" evidence="1">
    <location>
        <begin position="29"/>
        <end position="51"/>
    </location>
</feature>
<evidence type="ECO:0000313" key="3">
    <source>
        <dbReference type="EMBL" id="GKH71482.1"/>
    </source>
</evidence>
<organism evidence="3 4">
    <name type="scientific">Parabacteroides merdae</name>
    <dbReference type="NCBI Taxonomy" id="46503"/>
    <lineage>
        <taxon>Bacteria</taxon>
        <taxon>Pseudomonadati</taxon>
        <taxon>Bacteroidota</taxon>
        <taxon>Bacteroidia</taxon>
        <taxon>Bacteroidales</taxon>
        <taxon>Tannerellaceae</taxon>
        <taxon>Parabacteroides</taxon>
    </lineage>
</organism>
<dbReference type="InterPro" id="IPR006935">
    <property type="entry name" value="Helicase/UvrB_N"/>
</dbReference>
<keyword evidence="1" id="KW-1133">Transmembrane helix</keyword>
<proteinExistence type="predicted"/>
<dbReference type="GO" id="GO:0016787">
    <property type="term" value="F:hydrolase activity"/>
    <property type="evidence" value="ECO:0007669"/>
    <property type="project" value="InterPro"/>
</dbReference>
<dbReference type="Pfam" id="PF04851">
    <property type="entry name" value="ResIII"/>
    <property type="match status" value="1"/>
</dbReference>
<comment type="caution">
    <text evidence="3">The sequence shown here is derived from an EMBL/GenBank/DDBJ whole genome shotgun (WGS) entry which is preliminary data.</text>
</comment>
<dbReference type="InterPro" id="IPR027417">
    <property type="entry name" value="P-loop_NTPase"/>
</dbReference>
<dbReference type="Proteomes" id="UP001055114">
    <property type="component" value="Unassembled WGS sequence"/>
</dbReference>